<dbReference type="AlphaFoldDB" id="A0A383DRY2"/>
<organism evidence="1">
    <name type="scientific">marine metagenome</name>
    <dbReference type="NCBI Taxonomy" id="408172"/>
    <lineage>
        <taxon>unclassified sequences</taxon>
        <taxon>metagenomes</taxon>
        <taxon>ecological metagenomes</taxon>
    </lineage>
</organism>
<dbReference type="EMBL" id="UINC01219515">
    <property type="protein sequence ID" value="SVE47010.1"/>
    <property type="molecule type" value="Genomic_DNA"/>
</dbReference>
<feature type="non-terminal residue" evidence="1">
    <location>
        <position position="1"/>
    </location>
</feature>
<sequence length="61" mass="6768">VPVAECDIDGRLPPGPGTAESVEAFTKRVTDYIQFNTKWTIHQVVLPFALSHLNDDDRKAS</sequence>
<accession>A0A383DRY2</accession>
<evidence type="ECO:0000313" key="1">
    <source>
        <dbReference type="EMBL" id="SVE47010.1"/>
    </source>
</evidence>
<proteinExistence type="predicted"/>
<gene>
    <name evidence="1" type="ORF">METZ01_LOCUS499864</name>
</gene>
<reference evidence="1" key="1">
    <citation type="submission" date="2018-05" db="EMBL/GenBank/DDBJ databases">
        <authorList>
            <person name="Lanie J.A."/>
            <person name="Ng W.-L."/>
            <person name="Kazmierczak K.M."/>
            <person name="Andrzejewski T.M."/>
            <person name="Davidsen T.M."/>
            <person name="Wayne K.J."/>
            <person name="Tettelin H."/>
            <person name="Glass J.I."/>
            <person name="Rusch D."/>
            <person name="Podicherti R."/>
            <person name="Tsui H.-C.T."/>
            <person name="Winkler M.E."/>
        </authorList>
    </citation>
    <scope>NUCLEOTIDE SEQUENCE</scope>
</reference>
<protein>
    <submittedName>
        <fullName evidence="1">Uncharacterized protein</fullName>
    </submittedName>
</protein>
<name>A0A383DRY2_9ZZZZ</name>